<dbReference type="GO" id="GO:0009228">
    <property type="term" value="P:thiamine biosynthetic process"/>
    <property type="evidence" value="ECO:0007669"/>
    <property type="project" value="UniProtKB-KW"/>
</dbReference>
<evidence type="ECO:0000256" key="7">
    <source>
        <dbReference type="ARBA" id="ARBA00022898"/>
    </source>
</evidence>
<name>W9VHZ5_9GAMM</name>
<evidence type="ECO:0000256" key="3">
    <source>
        <dbReference type="ARBA" id="ARBA00009406"/>
    </source>
</evidence>
<comment type="catalytic activity">
    <reaction evidence="11">
        <text>N(6)-(pyridoxal phosphate)-L-lysyl-[4-amino-5-hydroxymethyl-2-methylpyrimidine phosphate synthase] + L-histidyl-[4-amino-5-hydroxymethyl-2-methylpyrimidine phosphate synthase] + 2 Fe(3+) + 4 H2O = L-lysyl-[4-amino-5-hydroxymethyl-2-methylpyrimidine phosphate synthase] + (2S)-2-amino-5-hydroxy-4-oxopentanoyl-[4-amino-5-hydroxymethyl-2-methylpyrimidine phosphate synthase] + 4-amino-2-methyl-5-(phosphooxymethyl)pyrimidine + 3-oxopropanoate + 2 Fe(2+) + 2 H(+)</text>
        <dbReference type="Rhea" id="RHEA:65756"/>
        <dbReference type="Rhea" id="RHEA-COMP:16892"/>
        <dbReference type="Rhea" id="RHEA-COMP:16893"/>
        <dbReference type="Rhea" id="RHEA-COMP:16894"/>
        <dbReference type="Rhea" id="RHEA-COMP:16895"/>
        <dbReference type="ChEBI" id="CHEBI:15377"/>
        <dbReference type="ChEBI" id="CHEBI:15378"/>
        <dbReference type="ChEBI" id="CHEBI:29033"/>
        <dbReference type="ChEBI" id="CHEBI:29034"/>
        <dbReference type="ChEBI" id="CHEBI:29969"/>
        <dbReference type="ChEBI" id="CHEBI:29979"/>
        <dbReference type="ChEBI" id="CHEBI:33190"/>
        <dbReference type="ChEBI" id="CHEBI:58354"/>
        <dbReference type="ChEBI" id="CHEBI:143915"/>
        <dbReference type="ChEBI" id="CHEBI:157692"/>
    </reaction>
    <physiologicalReaction direction="left-to-right" evidence="11">
        <dbReference type="Rhea" id="RHEA:65757"/>
    </physiologicalReaction>
</comment>
<protein>
    <recommendedName>
        <fullName evidence="10">Thiamine pyrimidine synthase</fullName>
    </recommendedName>
</protein>
<keyword evidence="6" id="KW-0479">Metal-binding</keyword>
<comment type="function">
    <text evidence="1">Responsible for the formation of the pyrimidine heterocycle in the thiamine biosynthesis pathway. Catalyzes the formation of hydroxymethylpyrimidine phosphate (HMP-P) from histidine and pyridoxal phosphate (PLP). The protein uses PLP and the active site histidine to form HMP-P, generating an inactive enzyme. The enzyme can only undergo a single turnover, which suggests it is a suicide enzyme.</text>
</comment>
<evidence type="ECO:0000256" key="11">
    <source>
        <dbReference type="ARBA" id="ARBA00048179"/>
    </source>
</evidence>
<dbReference type="Proteomes" id="UP000019460">
    <property type="component" value="Unassembled WGS sequence"/>
</dbReference>
<comment type="caution">
    <text evidence="13">The sequence shown here is derived from an EMBL/GenBank/DDBJ whole genome shotgun (WGS) entry which is preliminary data.</text>
</comment>
<gene>
    <name evidence="13" type="ORF">D779_1179</name>
</gene>
<dbReference type="PANTHER" id="PTHR31528:SF1">
    <property type="entry name" value="4-AMINO-5-HYDROXYMETHYL-2-METHYLPYRIMIDINE PHOSPHATE SYNTHASE THI11-RELATED"/>
    <property type="match status" value="1"/>
</dbReference>
<dbReference type="InterPro" id="IPR027939">
    <property type="entry name" value="NMT1/THI5"/>
</dbReference>
<reference evidence="13 14" key="1">
    <citation type="submission" date="2012-11" db="EMBL/GenBank/DDBJ databases">
        <title>Genome assembly of Thiorhodococcus sp. AK35.</title>
        <authorList>
            <person name="Nupur N."/>
            <person name="Khatri I."/>
            <person name="Subramanian S."/>
            <person name="Pinnaka A."/>
        </authorList>
    </citation>
    <scope>NUCLEOTIDE SEQUENCE [LARGE SCALE GENOMIC DNA]</scope>
    <source>
        <strain evidence="13 14">AK35</strain>
    </source>
</reference>
<dbReference type="SUPFAM" id="SSF53850">
    <property type="entry name" value="Periplasmic binding protein-like II"/>
    <property type="match status" value="1"/>
</dbReference>
<dbReference type="STRING" id="1249627.D779_1179"/>
<evidence type="ECO:0000256" key="10">
    <source>
        <dbReference type="ARBA" id="ARBA00033171"/>
    </source>
</evidence>
<keyword evidence="5" id="KW-0808">Transferase</keyword>
<dbReference type="InterPro" id="IPR015168">
    <property type="entry name" value="SsuA/THI5"/>
</dbReference>
<evidence type="ECO:0000256" key="5">
    <source>
        <dbReference type="ARBA" id="ARBA00022679"/>
    </source>
</evidence>
<dbReference type="Pfam" id="PF09084">
    <property type="entry name" value="NMT1"/>
    <property type="match status" value="1"/>
</dbReference>
<evidence type="ECO:0000256" key="6">
    <source>
        <dbReference type="ARBA" id="ARBA00022723"/>
    </source>
</evidence>
<dbReference type="GO" id="GO:0046872">
    <property type="term" value="F:metal ion binding"/>
    <property type="evidence" value="ECO:0007669"/>
    <property type="project" value="UniProtKB-KW"/>
</dbReference>
<dbReference type="AlphaFoldDB" id="W9VHZ5"/>
<dbReference type="EMBL" id="AONC01000023">
    <property type="protein sequence ID" value="EXJ15672.1"/>
    <property type="molecule type" value="Genomic_DNA"/>
</dbReference>
<evidence type="ECO:0000259" key="12">
    <source>
        <dbReference type="Pfam" id="PF09084"/>
    </source>
</evidence>
<evidence type="ECO:0000256" key="2">
    <source>
        <dbReference type="ARBA" id="ARBA00004948"/>
    </source>
</evidence>
<evidence type="ECO:0000256" key="8">
    <source>
        <dbReference type="ARBA" id="ARBA00022977"/>
    </source>
</evidence>
<comment type="subunit">
    <text evidence="4">Homodimer.</text>
</comment>
<dbReference type="GO" id="GO:0016740">
    <property type="term" value="F:transferase activity"/>
    <property type="evidence" value="ECO:0007669"/>
    <property type="project" value="UniProtKB-KW"/>
</dbReference>
<dbReference type="PANTHER" id="PTHR31528">
    <property type="entry name" value="4-AMINO-5-HYDROXYMETHYL-2-METHYLPYRIMIDINE PHOSPHATE SYNTHASE THI11-RELATED"/>
    <property type="match status" value="1"/>
</dbReference>
<evidence type="ECO:0000313" key="13">
    <source>
        <dbReference type="EMBL" id="EXJ15672.1"/>
    </source>
</evidence>
<dbReference type="Gene3D" id="3.40.190.10">
    <property type="entry name" value="Periplasmic binding protein-like II"/>
    <property type="match status" value="2"/>
</dbReference>
<accession>W9VHZ5</accession>
<evidence type="ECO:0000313" key="14">
    <source>
        <dbReference type="Proteomes" id="UP000019460"/>
    </source>
</evidence>
<evidence type="ECO:0000256" key="1">
    <source>
        <dbReference type="ARBA" id="ARBA00003469"/>
    </source>
</evidence>
<keyword evidence="8" id="KW-0784">Thiamine biosynthesis</keyword>
<dbReference type="eggNOG" id="COG0715">
    <property type="taxonomic scope" value="Bacteria"/>
</dbReference>
<feature type="domain" description="SsuA/THI5-like" evidence="12">
    <location>
        <begin position="24"/>
        <end position="232"/>
    </location>
</feature>
<sequence length="306" mass="33031">MADAGQDATLVPLSLMLGAHPKARFAGYYLAKELGYYREAGIELRIEQAASGRSPLEALREGRADIALLWLPTAVQARAEGVPLVNLAQILRHSSLVIIARASSGVRAVSDLDGRRLGIPVDERRLPVEILRRKMGLGFTSVPQSASVNLFLRGGVEAVAGLWSDDYHLLLNAGLDPEDLAVLPLTELGVDLPEDGLYALESTRNQRSGPLAAFLTATRRGWEAAAEDPASALDLVLGIQRAARIPANRAHERWMLGLMLDALGPSSPDGWDWRLKREELARARDLLSETGLLDAKAGALTGLGDW</sequence>
<keyword evidence="14" id="KW-1185">Reference proteome</keyword>
<proteinExistence type="inferred from homology"/>
<comment type="similarity">
    <text evidence="3">Belongs to the NMT1/THI5 family.</text>
</comment>
<organism evidence="13 14">
    <name type="scientific">Imhoffiella purpurea</name>
    <dbReference type="NCBI Taxonomy" id="1249627"/>
    <lineage>
        <taxon>Bacteria</taxon>
        <taxon>Pseudomonadati</taxon>
        <taxon>Pseudomonadota</taxon>
        <taxon>Gammaproteobacteria</taxon>
        <taxon>Chromatiales</taxon>
        <taxon>Chromatiaceae</taxon>
        <taxon>Imhoffiella</taxon>
    </lineage>
</organism>
<comment type="pathway">
    <text evidence="2">Cofactor biosynthesis; thiamine diphosphate biosynthesis.</text>
</comment>
<evidence type="ECO:0000256" key="9">
    <source>
        <dbReference type="ARBA" id="ARBA00023004"/>
    </source>
</evidence>
<evidence type="ECO:0000256" key="4">
    <source>
        <dbReference type="ARBA" id="ARBA00011738"/>
    </source>
</evidence>
<keyword evidence="7" id="KW-0663">Pyridoxal phosphate</keyword>
<keyword evidence="9" id="KW-0408">Iron</keyword>